<comment type="caution">
    <text evidence="1">The sequence shown here is derived from an EMBL/GenBank/DDBJ whole genome shotgun (WGS) entry which is preliminary data.</text>
</comment>
<evidence type="ECO:0000313" key="1">
    <source>
        <dbReference type="EMBL" id="MES1922322.1"/>
    </source>
</evidence>
<keyword evidence="2" id="KW-1185">Reference proteome</keyword>
<protein>
    <submittedName>
        <fullName evidence="1">Uncharacterized protein</fullName>
    </submittedName>
</protein>
<proteinExistence type="predicted"/>
<accession>A0ABV2ARM0</accession>
<dbReference type="Proteomes" id="UP001439008">
    <property type="component" value="Unassembled WGS sequence"/>
</dbReference>
<reference evidence="1 2" key="1">
    <citation type="journal article" date="2024" name="BMC Biol.">
        <title>Comparative genomics of Ascetosporea gives new insight into the evolutionary basis for animal parasitism in Rhizaria.</title>
        <authorList>
            <person name="Hiltunen Thoren M."/>
            <person name="Onut-Brannstrom I."/>
            <person name="Alfjorden A."/>
            <person name="Peckova H."/>
            <person name="Swords F."/>
            <person name="Hooper C."/>
            <person name="Holzer A.S."/>
            <person name="Bass D."/>
            <person name="Burki F."/>
        </authorList>
    </citation>
    <scope>NUCLEOTIDE SEQUENCE [LARGE SCALE GENOMIC DNA]</scope>
    <source>
        <strain evidence="1">20-A016</strain>
    </source>
</reference>
<dbReference type="EMBL" id="JBDODL010002585">
    <property type="protein sequence ID" value="MES1922322.1"/>
    <property type="molecule type" value="Genomic_DNA"/>
</dbReference>
<evidence type="ECO:0000313" key="2">
    <source>
        <dbReference type="Proteomes" id="UP001439008"/>
    </source>
</evidence>
<gene>
    <name evidence="1" type="ORF">MHBO_003830</name>
</gene>
<sequence>MNDTITIPANIAMTDFAGNIKMTLIIECAQSHGDSISIPYYYFYSVTPLAGYKEVGGIVNPTLFAKVDMTNVADAVFAAKAAASGIHPTTNIPLIDGGGA</sequence>
<name>A0ABV2ARM0_9EUKA</name>
<organism evidence="1 2">
    <name type="scientific">Bonamia ostreae</name>
    <dbReference type="NCBI Taxonomy" id="126728"/>
    <lineage>
        <taxon>Eukaryota</taxon>
        <taxon>Sar</taxon>
        <taxon>Rhizaria</taxon>
        <taxon>Endomyxa</taxon>
        <taxon>Ascetosporea</taxon>
        <taxon>Haplosporida</taxon>
        <taxon>Bonamia</taxon>
    </lineage>
</organism>